<evidence type="ECO:0000256" key="8">
    <source>
        <dbReference type="ARBA" id="ARBA00048679"/>
    </source>
</evidence>
<sequence length="206" mass="23748">MDSEMAEEEAPAPAQPLAAVAEEGEAEEPRALPVGSTKTMERVAAAKKFIEDHYRAQTKNMQERKERRLILEQQLASSQVPKEEQINLIKDLERKETEYMRLKRHRICVDDFELLTIIGRGAFGEVRLCREKSSGNIYAMKKLKKSEMLVRGQVEHVRAERNLLAEVGSHCIVKLYYSFQDAEYLYLIMEYLPGGDMMTLLIERIL</sequence>
<name>A0AAQ3UV11_PASNO</name>
<dbReference type="EMBL" id="CP144754">
    <property type="protein sequence ID" value="WVZ96815.1"/>
    <property type="molecule type" value="Genomic_DNA"/>
</dbReference>
<evidence type="ECO:0000256" key="9">
    <source>
        <dbReference type="PROSITE-ProRule" id="PRU10141"/>
    </source>
</evidence>
<dbReference type="GO" id="GO:0035556">
    <property type="term" value="P:intracellular signal transduction"/>
    <property type="evidence" value="ECO:0007669"/>
    <property type="project" value="TreeGrafter"/>
</dbReference>
<feature type="domain" description="Protein kinase" evidence="11">
    <location>
        <begin position="112"/>
        <end position="206"/>
    </location>
</feature>
<protein>
    <recommendedName>
        <fullName evidence="1">non-specific serine/threonine protein kinase</fullName>
        <ecNumber evidence="1">2.7.11.1</ecNumber>
    </recommendedName>
</protein>
<reference evidence="12 13" key="1">
    <citation type="submission" date="2024-02" db="EMBL/GenBank/DDBJ databases">
        <title>High-quality chromosome-scale genome assembly of Pensacola bahiagrass (Paspalum notatum Flugge var. saurae).</title>
        <authorList>
            <person name="Vega J.M."/>
            <person name="Podio M."/>
            <person name="Orjuela J."/>
            <person name="Siena L.A."/>
            <person name="Pessino S.C."/>
            <person name="Combes M.C."/>
            <person name="Mariac C."/>
            <person name="Albertini E."/>
            <person name="Pupilli F."/>
            <person name="Ortiz J.P.A."/>
            <person name="Leblanc O."/>
        </authorList>
    </citation>
    <scope>NUCLEOTIDE SEQUENCE [LARGE SCALE GENOMIC DNA]</scope>
    <source>
        <strain evidence="12">R1</strain>
        <tissue evidence="12">Leaf</tissue>
    </source>
</reference>
<comment type="catalytic activity">
    <reaction evidence="7">
        <text>L-threonyl-[protein] + ATP = O-phospho-L-threonyl-[protein] + ADP + H(+)</text>
        <dbReference type="Rhea" id="RHEA:46608"/>
        <dbReference type="Rhea" id="RHEA-COMP:11060"/>
        <dbReference type="Rhea" id="RHEA-COMP:11605"/>
        <dbReference type="ChEBI" id="CHEBI:15378"/>
        <dbReference type="ChEBI" id="CHEBI:30013"/>
        <dbReference type="ChEBI" id="CHEBI:30616"/>
        <dbReference type="ChEBI" id="CHEBI:61977"/>
        <dbReference type="ChEBI" id="CHEBI:456216"/>
        <dbReference type="EC" id="2.7.11.1"/>
    </reaction>
</comment>
<dbReference type="InterPro" id="IPR050236">
    <property type="entry name" value="Ser_Thr_kinase_AGC"/>
</dbReference>
<evidence type="ECO:0000256" key="5">
    <source>
        <dbReference type="ARBA" id="ARBA00022777"/>
    </source>
</evidence>
<dbReference type="PROSITE" id="PS00107">
    <property type="entry name" value="PROTEIN_KINASE_ATP"/>
    <property type="match status" value="1"/>
</dbReference>
<dbReference type="PROSITE" id="PS50011">
    <property type="entry name" value="PROTEIN_KINASE_DOM"/>
    <property type="match status" value="1"/>
</dbReference>
<dbReference type="GO" id="GO:0004674">
    <property type="term" value="F:protein serine/threonine kinase activity"/>
    <property type="evidence" value="ECO:0007669"/>
    <property type="project" value="UniProtKB-KW"/>
</dbReference>
<evidence type="ECO:0000313" key="13">
    <source>
        <dbReference type="Proteomes" id="UP001341281"/>
    </source>
</evidence>
<evidence type="ECO:0000259" key="11">
    <source>
        <dbReference type="PROSITE" id="PS50011"/>
    </source>
</evidence>
<accession>A0AAQ3UV11</accession>
<feature type="binding site" evidence="9">
    <location>
        <position position="141"/>
    </location>
    <ligand>
        <name>ATP</name>
        <dbReference type="ChEBI" id="CHEBI:30616"/>
    </ligand>
</feature>
<dbReference type="Gene3D" id="3.30.200.20">
    <property type="entry name" value="Phosphorylase Kinase, domain 1"/>
    <property type="match status" value="1"/>
</dbReference>
<keyword evidence="3" id="KW-0808">Transferase</keyword>
<dbReference type="EC" id="2.7.11.1" evidence="1"/>
<evidence type="ECO:0000256" key="6">
    <source>
        <dbReference type="ARBA" id="ARBA00022840"/>
    </source>
</evidence>
<dbReference type="SUPFAM" id="SSF56112">
    <property type="entry name" value="Protein kinase-like (PK-like)"/>
    <property type="match status" value="1"/>
</dbReference>
<evidence type="ECO:0000256" key="2">
    <source>
        <dbReference type="ARBA" id="ARBA00022527"/>
    </source>
</evidence>
<dbReference type="InterPro" id="IPR011009">
    <property type="entry name" value="Kinase-like_dom_sf"/>
</dbReference>
<dbReference type="CDD" id="cd21742">
    <property type="entry name" value="MobB_NDR_LATS-like"/>
    <property type="match status" value="1"/>
</dbReference>
<dbReference type="PANTHER" id="PTHR24356">
    <property type="entry name" value="SERINE/THREONINE-PROTEIN KINASE"/>
    <property type="match status" value="1"/>
</dbReference>
<dbReference type="InterPro" id="IPR000719">
    <property type="entry name" value="Prot_kinase_dom"/>
</dbReference>
<comment type="catalytic activity">
    <reaction evidence="8">
        <text>L-seryl-[protein] + ATP = O-phospho-L-seryl-[protein] + ADP + H(+)</text>
        <dbReference type="Rhea" id="RHEA:17989"/>
        <dbReference type="Rhea" id="RHEA-COMP:9863"/>
        <dbReference type="Rhea" id="RHEA-COMP:11604"/>
        <dbReference type="ChEBI" id="CHEBI:15378"/>
        <dbReference type="ChEBI" id="CHEBI:29999"/>
        <dbReference type="ChEBI" id="CHEBI:30616"/>
        <dbReference type="ChEBI" id="CHEBI:83421"/>
        <dbReference type="ChEBI" id="CHEBI:456216"/>
        <dbReference type="EC" id="2.7.11.1"/>
    </reaction>
</comment>
<feature type="compositionally biased region" description="Low complexity" evidence="10">
    <location>
        <begin position="11"/>
        <end position="21"/>
    </location>
</feature>
<evidence type="ECO:0000256" key="1">
    <source>
        <dbReference type="ARBA" id="ARBA00012513"/>
    </source>
</evidence>
<feature type="region of interest" description="Disordered" evidence="10">
    <location>
        <begin position="1"/>
        <end position="32"/>
    </location>
</feature>
<dbReference type="Pfam" id="PF00069">
    <property type="entry name" value="Pkinase"/>
    <property type="match status" value="1"/>
</dbReference>
<keyword evidence="5" id="KW-0418">Kinase</keyword>
<evidence type="ECO:0000256" key="4">
    <source>
        <dbReference type="ARBA" id="ARBA00022741"/>
    </source>
</evidence>
<dbReference type="PANTHER" id="PTHR24356:SF332">
    <property type="entry name" value="AGC (CAMP-DEPENDENT, CGMP-DEPENDENT AND PROTEIN KINASE C) KINASE FAMILY PROTEIN"/>
    <property type="match status" value="1"/>
</dbReference>
<dbReference type="InterPro" id="IPR017441">
    <property type="entry name" value="Protein_kinase_ATP_BS"/>
</dbReference>
<dbReference type="InterPro" id="IPR059233">
    <property type="entry name" value="MobB_NdrA/B/Cbk1"/>
</dbReference>
<keyword evidence="2" id="KW-0723">Serine/threonine-protein kinase</keyword>
<dbReference type="SMART" id="SM00220">
    <property type="entry name" value="S_TKc"/>
    <property type="match status" value="1"/>
</dbReference>
<dbReference type="AlphaFoldDB" id="A0AAQ3UV11"/>
<keyword evidence="13" id="KW-1185">Reference proteome</keyword>
<keyword evidence="6 9" id="KW-0067">ATP-binding</keyword>
<keyword evidence="4 9" id="KW-0547">Nucleotide-binding</keyword>
<dbReference type="GO" id="GO:0005524">
    <property type="term" value="F:ATP binding"/>
    <property type="evidence" value="ECO:0007669"/>
    <property type="project" value="UniProtKB-UniRule"/>
</dbReference>
<evidence type="ECO:0000256" key="10">
    <source>
        <dbReference type="SAM" id="MobiDB-lite"/>
    </source>
</evidence>
<gene>
    <name evidence="12" type="ORF">U9M48_042404</name>
</gene>
<evidence type="ECO:0000313" key="12">
    <source>
        <dbReference type="EMBL" id="WVZ96815.1"/>
    </source>
</evidence>
<dbReference type="Proteomes" id="UP001341281">
    <property type="component" value="Chromosome 10"/>
</dbReference>
<evidence type="ECO:0000256" key="7">
    <source>
        <dbReference type="ARBA" id="ARBA00047899"/>
    </source>
</evidence>
<evidence type="ECO:0000256" key="3">
    <source>
        <dbReference type="ARBA" id="ARBA00022679"/>
    </source>
</evidence>
<feature type="compositionally biased region" description="Acidic residues" evidence="10">
    <location>
        <begin position="1"/>
        <end position="10"/>
    </location>
</feature>
<proteinExistence type="predicted"/>
<dbReference type="FunFam" id="3.30.200.20:FF:000290">
    <property type="entry name" value="Non-specific serine/threonine protein kinase"/>
    <property type="match status" value="1"/>
</dbReference>
<organism evidence="12 13">
    <name type="scientific">Paspalum notatum var. saurae</name>
    <dbReference type="NCBI Taxonomy" id="547442"/>
    <lineage>
        <taxon>Eukaryota</taxon>
        <taxon>Viridiplantae</taxon>
        <taxon>Streptophyta</taxon>
        <taxon>Embryophyta</taxon>
        <taxon>Tracheophyta</taxon>
        <taxon>Spermatophyta</taxon>
        <taxon>Magnoliopsida</taxon>
        <taxon>Liliopsida</taxon>
        <taxon>Poales</taxon>
        <taxon>Poaceae</taxon>
        <taxon>PACMAD clade</taxon>
        <taxon>Panicoideae</taxon>
        <taxon>Andropogonodae</taxon>
        <taxon>Paspaleae</taxon>
        <taxon>Paspalinae</taxon>
        <taxon>Paspalum</taxon>
    </lineage>
</organism>